<evidence type="ECO:0000313" key="2">
    <source>
        <dbReference type="EMBL" id="PSB16986.1"/>
    </source>
</evidence>
<feature type="transmembrane region" description="Helical" evidence="1">
    <location>
        <begin position="249"/>
        <end position="265"/>
    </location>
</feature>
<feature type="transmembrane region" description="Helical" evidence="1">
    <location>
        <begin position="494"/>
        <end position="512"/>
    </location>
</feature>
<dbReference type="OrthoDB" id="472871at2"/>
<feature type="transmembrane region" description="Helical" evidence="1">
    <location>
        <begin position="469"/>
        <end position="487"/>
    </location>
</feature>
<feature type="transmembrane region" description="Helical" evidence="1">
    <location>
        <begin position="1205"/>
        <end position="1224"/>
    </location>
</feature>
<feature type="transmembrane region" description="Helical" evidence="1">
    <location>
        <begin position="142"/>
        <end position="162"/>
    </location>
</feature>
<feature type="transmembrane region" description="Helical" evidence="1">
    <location>
        <begin position="174"/>
        <end position="196"/>
    </location>
</feature>
<feature type="transmembrane region" description="Helical" evidence="1">
    <location>
        <begin position="710"/>
        <end position="729"/>
    </location>
</feature>
<feature type="transmembrane region" description="Helical" evidence="1">
    <location>
        <begin position="735"/>
        <end position="753"/>
    </location>
</feature>
<feature type="transmembrane region" description="Helical" evidence="1">
    <location>
        <begin position="817"/>
        <end position="835"/>
    </location>
</feature>
<feature type="transmembrane region" description="Helical" evidence="1">
    <location>
        <begin position="895"/>
        <end position="912"/>
    </location>
</feature>
<evidence type="ECO:0008006" key="4">
    <source>
        <dbReference type="Google" id="ProtNLM"/>
    </source>
</evidence>
<evidence type="ECO:0000313" key="3">
    <source>
        <dbReference type="Proteomes" id="UP000238634"/>
    </source>
</evidence>
<feature type="transmembrane region" description="Helical" evidence="1">
    <location>
        <begin position="1040"/>
        <end position="1065"/>
    </location>
</feature>
<feature type="transmembrane region" description="Helical" evidence="1">
    <location>
        <begin position="549"/>
        <end position="568"/>
    </location>
</feature>
<feature type="transmembrane region" description="Helical" evidence="1">
    <location>
        <begin position="419"/>
        <end position="438"/>
    </location>
</feature>
<feature type="transmembrane region" description="Helical" evidence="1">
    <location>
        <begin position="1132"/>
        <end position="1148"/>
    </location>
</feature>
<dbReference type="AlphaFoldDB" id="A0A2T1D959"/>
<organism evidence="2 3">
    <name type="scientific">Phormidesmis priestleyi ULC007</name>
    <dbReference type="NCBI Taxonomy" id="1920490"/>
    <lineage>
        <taxon>Bacteria</taxon>
        <taxon>Bacillati</taxon>
        <taxon>Cyanobacteriota</taxon>
        <taxon>Cyanophyceae</taxon>
        <taxon>Leptolyngbyales</taxon>
        <taxon>Leptolyngbyaceae</taxon>
        <taxon>Phormidesmis</taxon>
    </lineage>
</organism>
<proteinExistence type="predicted"/>
<feature type="transmembrane region" description="Helical" evidence="1">
    <location>
        <begin position="1003"/>
        <end position="1020"/>
    </location>
</feature>
<feature type="transmembrane region" description="Helical" evidence="1">
    <location>
        <begin position="327"/>
        <end position="343"/>
    </location>
</feature>
<feature type="transmembrane region" description="Helical" evidence="1">
    <location>
        <begin position="760"/>
        <end position="780"/>
    </location>
</feature>
<dbReference type="STRING" id="1920490.GCA_001895925_02007"/>
<keyword evidence="3" id="KW-1185">Reference proteome</keyword>
<reference evidence="2 3" key="1">
    <citation type="submission" date="2018-02" db="EMBL/GenBank/DDBJ databases">
        <authorList>
            <person name="Cohen D.B."/>
            <person name="Kent A.D."/>
        </authorList>
    </citation>
    <scope>NUCLEOTIDE SEQUENCE [LARGE SCALE GENOMIC DNA]</scope>
    <source>
        <strain evidence="2 3">ULC007</strain>
    </source>
</reference>
<feature type="transmembrane region" description="Helical" evidence="1">
    <location>
        <begin position="303"/>
        <end position="320"/>
    </location>
</feature>
<keyword evidence="1" id="KW-1133">Transmembrane helix</keyword>
<feature type="transmembrane region" description="Helical" evidence="1">
    <location>
        <begin position="646"/>
        <end position="667"/>
    </location>
</feature>
<dbReference type="EMBL" id="PVWG01000034">
    <property type="protein sequence ID" value="PSB16986.1"/>
    <property type="molecule type" value="Genomic_DNA"/>
</dbReference>
<accession>A0A2T1D959</accession>
<keyword evidence="1" id="KW-0472">Membrane</keyword>
<feature type="transmembrane region" description="Helical" evidence="1">
    <location>
        <begin position="957"/>
        <end position="973"/>
    </location>
</feature>
<feature type="transmembrane region" description="Helical" evidence="1">
    <location>
        <begin position="863"/>
        <end position="883"/>
    </location>
</feature>
<comment type="caution">
    <text evidence="2">The sequence shown here is derived from an EMBL/GenBank/DDBJ whole genome shotgun (WGS) entry which is preliminary data.</text>
</comment>
<feature type="transmembrane region" description="Helical" evidence="1">
    <location>
        <begin position="113"/>
        <end position="136"/>
    </location>
</feature>
<feature type="transmembrane region" description="Helical" evidence="1">
    <location>
        <begin position="786"/>
        <end position="805"/>
    </location>
</feature>
<reference evidence="2 3" key="2">
    <citation type="submission" date="2018-03" db="EMBL/GenBank/DDBJ databases">
        <title>The ancient ancestry and fast evolution of plastids.</title>
        <authorList>
            <person name="Moore K.R."/>
            <person name="Magnabosco C."/>
            <person name="Momper L."/>
            <person name="Gold D.A."/>
            <person name="Bosak T."/>
            <person name="Fournier G.P."/>
        </authorList>
    </citation>
    <scope>NUCLEOTIDE SEQUENCE [LARGE SCALE GENOMIC DNA]</scope>
    <source>
        <strain evidence="2 3">ULC007</strain>
    </source>
</reference>
<feature type="transmembrane region" description="Helical" evidence="1">
    <location>
        <begin position="1154"/>
        <end position="1172"/>
    </location>
</feature>
<keyword evidence="1" id="KW-0812">Transmembrane</keyword>
<dbReference type="Proteomes" id="UP000238634">
    <property type="component" value="Unassembled WGS sequence"/>
</dbReference>
<name>A0A2T1D959_9CYAN</name>
<feature type="transmembrane region" description="Helical" evidence="1">
    <location>
        <begin position="673"/>
        <end position="689"/>
    </location>
</feature>
<protein>
    <recommendedName>
        <fullName evidence="4">DUF2157 domain-containing protein</fullName>
    </recommendedName>
</protein>
<feature type="transmembrane region" description="Helical" evidence="1">
    <location>
        <begin position="445"/>
        <end position="463"/>
    </location>
</feature>
<feature type="transmembrane region" description="Helical" evidence="1">
    <location>
        <begin position="349"/>
        <end position="364"/>
    </location>
</feature>
<sequence>MEHPKRLIRLDLQVRPDQTELLEGLDFWLQLGLLSNSQVRHLGQDSLTCPLPDAFGTRERERVAVPTSDSYAADFISEAALVSVPVSPEPRQTTARPSWVGQMLSSLMAEISVVWLLFLGVFMVVVSSAVLAASQWKNVSIVGQYSILWGYTIAFGLAGLWSGARSNLRLTGRMLQIATLLLVPVNFWMIDGFGLWQNGLGWGMGAIAALSLSALTFRLLRSSPRTTLINAWGLSWLHWGWAVPGIPLIAVYVGTIGTAVLQVIRRDREESSTRFPLDLGAIAIAFSTLLLIGRAVLVKGIPFSRLGLALGICGWILCWMNRRTQNPLWTPAGAGLLVVGWLVTVTADQWQALAVSGLILWLLVERLQRFWRVQDVVALILVGFQTYALLRVIFPPAVRRSVMATIAEWAHLQQGAWELTGLGFFLYVLIILGFAAYLRRSQHSNLAIAAEQMALGLGILLVIPGALNPLVRAIYLLISGLTLGVFLRGRSAIVWYIYLTHITGLLAVFAWIDWGFPNLAARSWAIVLLVTMIAEWGVCAIVRNRGWQLSAWYFGIGLAACSYVLLISVKVDNVESNLVWLATPILLMLLARRPQFIHARWASWLSTIALLIAPVLTIGQLDLLLITFAIATVVMGVNTQSLQQLIAAAITVGFGVSFAITLLWRIWNPISSPWIFPWIAIVIIGLWLLRHLLSRQQTILARLYMQALDGWAIALSLCNLGLLTLIIVLSNPLEWQYVLAVGLTTSAIVYRVVQRPTNLGLWGAAWSIELLALSWVNLRGGTWDDWAIVTLVLGLLTQLLGNFWLRRHPDSTLTSLHGIPPFYAILGGLLAHYHFTPTTGLYTFAAALPLISVGRRQPDLKPLTFLGIAAISIAAYEGLTYQLLHSPRGAEGDGITLLAGLAAAIAITYRLMARWLRSYWRLTQPELLTVTHLHWFGGSILALIALIAPLSQTGSPIWIGVATLLASYAIWQGRTQEKWVYPGVVQVSAAIAHALYKTLPESTLLNWGAAIAVLVAYGFYALPWHTWGWSRRPWQRSAALLPGAIVLITNQDITVQSLLIVGAFYAWFARVTAQIRLSYLALGLADWAILKVLNDYSLTDPLWFMTVLSGSILYGVQIDPALRSPSSREVRHLLRCLAVGLFCLTALYQSDRSWVQGLLTIAFSLGLIGAGLTLRVRAFLYVGTATFMLKVVRQLWFFINNESLLLWAMGIVLGLVFIWIAATFEARRSQAIALVQYWVTELDRWE</sequence>
<dbReference type="RefSeq" id="WP_073074416.1">
    <property type="nucleotide sequence ID" value="NZ_MPPI01000036.1"/>
</dbReference>
<feature type="transmembrane region" description="Helical" evidence="1">
    <location>
        <begin position="202"/>
        <end position="220"/>
    </location>
</feature>
<evidence type="ECO:0000256" key="1">
    <source>
        <dbReference type="SAM" id="Phobius"/>
    </source>
</evidence>
<feature type="transmembrane region" description="Helical" evidence="1">
    <location>
        <begin position="376"/>
        <end position="394"/>
    </location>
</feature>
<feature type="transmembrane region" description="Helical" evidence="1">
    <location>
        <begin position="524"/>
        <end position="542"/>
    </location>
</feature>
<gene>
    <name evidence="2" type="ORF">C7B65_20015</name>
</gene>
<feature type="transmembrane region" description="Helical" evidence="1">
    <location>
        <begin position="932"/>
        <end position="950"/>
    </location>
</feature>
<feature type="transmembrane region" description="Helical" evidence="1">
    <location>
        <begin position="277"/>
        <end position="297"/>
    </location>
</feature>